<dbReference type="GO" id="GO:0005886">
    <property type="term" value="C:plasma membrane"/>
    <property type="evidence" value="ECO:0007669"/>
    <property type="project" value="TreeGrafter"/>
</dbReference>
<dbReference type="AlphaFoldDB" id="A0A157NFA5"/>
<dbReference type="GO" id="GO:0004888">
    <property type="term" value="F:transmembrane signaling receptor activity"/>
    <property type="evidence" value="ECO:0007669"/>
    <property type="project" value="InterPro"/>
</dbReference>
<dbReference type="InterPro" id="IPR004090">
    <property type="entry name" value="Chemotax_Me-accpt_rcpt"/>
</dbReference>
<evidence type="ECO:0000256" key="3">
    <source>
        <dbReference type="ARBA" id="ARBA00029447"/>
    </source>
</evidence>
<comment type="similarity">
    <text evidence="3">Belongs to the methyl-accepting chemotaxis (MCP) protein family.</text>
</comment>
<gene>
    <name evidence="7" type="primary">tar_1</name>
    <name evidence="7" type="ORF">SAMEA1982600_01611</name>
</gene>
<reference evidence="7 8" key="1">
    <citation type="submission" date="2016-03" db="EMBL/GenBank/DDBJ databases">
        <authorList>
            <consortium name="Pathogen Informatics"/>
        </authorList>
    </citation>
    <scope>NUCLEOTIDE SEQUENCE [LARGE SCALE GENOMIC DNA]</scope>
    <source>
        <strain evidence="7 8">NCTC13364</strain>
    </source>
</reference>
<feature type="region of interest" description="Disordered" evidence="5">
    <location>
        <begin position="29"/>
        <end position="49"/>
    </location>
</feature>
<dbReference type="GO" id="GO:0007165">
    <property type="term" value="P:signal transduction"/>
    <property type="evidence" value="ECO:0007669"/>
    <property type="project" value="UniProtKB-KW"/>
</dbReference>
<dbReference type="PROSITE" id="PS50111">
    <property type="entry name" value="CHEMOTAXIS_TRANSDUC_2"/>
    <property type="match status" value="1"/>
</dbReference>
<evidence type="ECO:0000256" key="1">
    <source>
        <dbReference type="ARBA" id="ARBA00004370"/>
    </source>
</evidence>
<evidence type="ECO:0000256" key="2">
    <source>
        <dbReference type="ARBA" id="ARBA00022481"/>
    </source>
</evidence>
<evidence type="ECO:0000259" key="6">
    <source>
        <dbReference type="PROSITE" id="PS50111"/>
    </source>
</evidence>
<dbReference type="SMART" id="SM00283">
    <property type="entry name" value="MA"/>
    <property type="match status" value="1"/>
</dbReference>
<dbReference type="FunFam" id="1.10.287.950:FF:000001">
    <property type="entry name" value="Methyl-accepting chemotaxis sensory transducer"/>
    <property type="match status" value="1"/>
</dbReference>
<dbReference type="GO" id="GO:0006935">
    <property type="term" value="P:chemotaxis"/>
    <property type="evidence" value="ECO:0007669"/>
    <property type="project" value="InterPro"/>
</dbReference>
<protein>
    <submittedName>
        <fullName evidence="7">Methyl-accepting chemotaxis protein</fullName>
    </submittedName>
</protein>
<dbReference type="EMBL" id="FKBS01000014">
    <property type="protein sequence ID" value="SAI19730.1"/>
    <property type="molecule type" value="Genomic_DNA"/>
</dbReference>
<dbReference type="PANTHER" id="PTHR43531:SF14">
    <property type="entry name" value="METHYL-ACCEPTING CHEMOTAXIS PROTEIN I-RELATED"/>
    <property type="match status" value="1"/>
</dbReference>
<evidence type="ECO:0000256" key="5">
    <source>
        <dbReference type="SAM" id="MobiDB-lite"/>
    </source>
</evidence>
<feature type="region of interest" description="Disordered" evidence="5">
    <location>
        <begin position="268"/>
        <end position="289"/>
    </location>
</feature>
<accession>A0A157NFA5</accession>
<organism evidence="7 8">
    <name type="scientific">Bordetella ansorpii</name>
    <dbReference type="NCBI Taxonomy" id="288768"/>
    <lineage>
        <taxon>Bacteria</taxon>
        <taxon>Pseudomonadati</taxon>
        <taxon>Pseudomonadota</taxon>
        <taxon>Betaproteobacteria</taxon>
        <taxon>Burkholderiales</taxon>
        <taxon>Alcaligenaceae</taxon>
        <taxon>Bordetella</taxon>
    </lineage>
</organism>
<name>A0A157NFA5_9BORD</name>
<sequence>MGIMQNGLVTQLRSISLAAQEVAAGSSHIAESNLDLSSRTEEQASSLEETASAVEELAASVRQTAQNSVEASRLVSQGNDIAQQNGQMMEAMRNQMRRISDSSGKMGEIITTIESIAFQTNILALNAAVEAARAGEQGKGFAVVASEVRTLAHRSATAAKEIKDLIDGSMQQVQQGRSLAEQVQETMQEMVRNAGGISQIIRQITQANTEQSAGIDQINSAVGQIDTATQQNAALVEATASAAMSLQEQARTQADALTYFRFEAADRRAAPRTDAAGNPPAGTLRLVSA</sequence>
<evidence type="ECO:0000313" key="8">
    <source>
        <dbReference type="Proteomes" id="UP000077037"/>
    </source>
</evidence>
<feature type="domain" description="Methyl-accepting transducer" evidence="6">
    <location>
        <begin position="18"/>
        <end position="247"/>
    </location>
</feature>
<dbReference type="PRINTS" id="PR00260">
    <property type="entry name" value="CHEMTRNSDUCR"/>
</dbReference>
<evidence type="ECO:0000313" key="7">
    <source>
        <dbReference type="EMBL" id="SAI19730.1"/>
    </source>
</evidence>
<dbReference type="InterPro" id="IPR051310">
    <property type="entry name" value="MCP_chemotaxis"/>
</dbReference>
<proteinExistence type="inferred from homology"/>
<dbReference type="InterPro" id="IPR004089">
    <property type="entry name" value="MCPsignal_dom"/>
</dbReference>
<dbReference type="Proteomes" id="UP000077037">
    <property type="component" value="Unassembled WGS sequence"/>
</dbReference>
<comment type="subcellular location">
    <subcellularLocation>
        <location evidence="1">Membrane</location>
    </subcellularLocation>
</comment>
<evidence type="ECO:0000256" key="4">
    <source>
        <dbReference type="PROSITE-ProRule" id="PRU00284"/>
    </source>
</evidence>
<dbReference type="PANTHER" id="PTHR43531">
    <property type="entry name" value="PROTEIN ICFG"/>
    <property type="match status" value="1"/>
</dbReference>
<dbReference type="Gene3D" id="1.10.287.950">
    <property type="entry name" value="Methyl-accepting chemotaxis protein"/>
    <property type="match status" value="1"/>
</dbReference>
<keyword evidence="4" id="KW-0807">Transducer</keyword>
<dbReference type="Pfam" id="PF00015">
    <property type="entry name" value="MCPsignal"/>
    <property type="match status" value="1"/>
</dbReference>
<keyword evidence="2" id="KW-0488">Methylation</keyword>
<dbReference type="SUPFAM" id="SSF58104">
    <property type="entry name" value="Methyl-accepting chemotaxis protein (MCP) signaling domain"/>
    <property type="match status" value="1"/>
</dbReference>